<evidence type="ECO:0000313" key="2">
    <source>
        <dbReference type="EMBL" id="QJB00640.1"/>
    </source>
</evidence>
<reference evidence="1" key="1">
    <citation type="submission" date="2020-03" db="EMBL/GenBank/DDBJ databases">
        <title>The deep terrestrial virosphere.</title>
        <authorList>
            <person name="Holmfeldt K."/>
            <person name="Nilsson E."/>
            <person name="Simone D."/>
            <person name="Lopez-Fernandez M."/>
            <person name="Wu X."/>
            <person name="de Brujin I."/>
            <person name="Lundin D."/>
            <person name="Andersson A."/>
            <person name="Bertilsson S."/>
            <person name="Dopson M."/>
        </authorList>
    </citation>
    <scope>NUCLEOTIDE SEQUENCE</scope>
    <source>
        <strain evidence="2">MM171A00328</strain>
        <strain evidence="1">MM171B00216</strain>
    </source>
</reference>
<sequence length="136" mass="15340">MTTNETLGLCPFCGSQPGPLATEEDGSLVCDGCLARGPKRKFEWMDGQDSIRGRWQIRHSNHGKRVDVATKETMQHVCIWEQEDSCDMSDTWNTQCGNMFTFTEGAPCEIAIDYCCFCGKPIERHDAPKPEEEDDE</sequence>
<organism evidence="1">
    <name type="scientific">viral metagenome</name>
    <dbReference type="NCBI Taxonomy" id="1070528"/>
    <lineage>
        <taxon>unclassified sequences</taxon>
        <taxon>metagenomes</taxon>
        <taxon>organismal metagenomes</taxon>
    </lineage>
</organism>
<protein>
    <recommendedName>
        <fullName evidence="3">Restriction alleviation protein</fullName>
    </recommendedName>
</protein>
<accession>A0A6H1Z7X5</accession>
<evidence type="ECO:0000313" key="1">
    <source>
        <dbReference type="EMBL" id="QJA43559.1"/>
    </source>
</evidence>
<evidence type="ECO:0008006" key="3">
    <source>
        <dbReference type="Google" id="ProtNLM"/>
    </source>
</evidence>
<dbReference type="AlphaFoldDB" id="A0A6H1Z7X5"/>
<proteinExistence type="predicted"/>
<dbReference type="EMBL" id="MT143698">
    <property type="protein sequence ID" value="QJB00640.1"/>
    <property type="molecule type" value="Genomic_DNA"/>
</dbReference>
<name>A0A6H1Z7X5_9ZZZZ</name>
<dbReference type="EMBL" id="MT143888">
    <property type="protein sequence ID" value="QJA43559.1"/>
    <property type="molecule type" value="Genomic_DNA"/>
</dbReference>
<gene>
    <name evidence="2" type="ORF">MM171A00328_0005</name>
    <name evidence="1" type="ORF">MM171B00216_0059</name>
</gene>